<evidence type="ECO:0000313" key="3">
    <source>
        <dbReference type="Proteomes" id="UP000612899"/>
    </source>
</evidence>
<dbReference type="Proteomes" id="UP000612899">
    <property type="component" value="Unassembled WGS sequence"/>
</dbReference>
<proteinExistence type="predicted"/>
<protein>
    <recommendedName>
        <fullName evidence="1">HTH marR-type domain-containing protein</fullName>
    </recommendedName>
</protein>
<keyword evidence="3" id="KW-1185">Reference proteome</keyword>
<dbReference type="PANTHER" id="PTHR33164">
    <property type="entry name" value="TRANSCRIPTIONAL REGULATOR, MARR FAMILY"/>
    <property type="match status" value="1"/>
</dbReference>
<dbReference type="InterPro" id="IPR036388">
    <property type="entry name" value="WH-like_DNA-bd_sf"/>
</dbReference>
<dbReference type="EMBL" id="BONY01000025">
    <property type="protein sequence ID" value="GIH06189.1"/>
    <property type="molecule type" value="Genomic_DNA"/>
</dbReference>
<dbReference type="PANTHER" id="PTHR33164:SF99">
    <property type="entry name" value="MARR FAMILY REGULATORY PROTEIN"/>
    <property type="match status" value="1"/>
</dbReference>
<dbReference type="GO" id="GO:0006950">
    <property type="term" value="P:response to stress"/>
    <property type="evidence" value="ECO:0007669"/>
    <property type="project" value="TreeGrafter"/>
</dbReference>
<dbReference type="InterPro" id="IPR000835">
    <property type="entry name" value="HTH_MarR-typ"/>
</dbReference>
<feature type="domain" description="HTH marR-type" evidence="1">
    <location>
        <begin position="21"/>
        <end position="153"/>
    </location>
</feature>
<dbReference type="Gene3D" id="1.10.10.10">
    <property type="entry name" value="Winged helix-like DNA-binding domain superfamily/Winged helix DNA-binding domain"/>
    <property type="match status" value="1"/>
</dbReference>
<sequence>MRATSTKTRPETQWQPQPGQHLSILFDVFELGQRVRTLLATALHDSGLRPDEYAAYSVIFEAEQITMTEMARTLGMPVTTAADYVRAMLARDHVRKAPNPGDARSYLLALTPAGKRAHRRASAAFDRAYQAFIRELPPQREAAARELLHHLATCATRATATLEL</sequence>
<dbReference type="SMART" id="SM00347">
    <property type="entry name" value="HTH_MARR"/>
    <property type="match status" value="1"/>
</dbReference>
<dbReference type="GO" id="GO:0003700">
    <property type="term" value="F:DNA-binding transcription factor activity"/>
    <property type="evidence" value="ECO:0007669"/>
    <property type="project" value="InterPro"/>
</dbReference>
<accession>A0A8J3VGB7</accession>
<gene>
    <name evidence="2" type="ORF">Rhe02_42560</name>
</gene>
<dbReference type="PROSITE" id="PS50995">
    <property type="entry name" value="HTH_MARR_2"/>
    <property type="match status" value="1"/>
</dbReference>
<dbReference type="InterPro" id="IPR036390">
    <property type="entry name" value="WH_DNA-bd_sf"/>
</dbReference>
<organism evidence="2 3">
    <name type="scientific">Rhizocola hellebori</name>
    <dbReference type="NCBI Taxonomy" id="1392758"/>
    <lineage>
        <taxon>Bacteria</taxon>
        <taxon>Bacillati</taxon>
        <taxon>Actinomycetota</taxon>
        <taxon>Actinomycetes</taxon>
        <taxon>Micromonosporales</taxon>
        <taxon>Micromonosporaceae</taxon>
        <taxon>Rhizocola</taxon>
    </lineage>
</organism>
<comment type="caution">
    <text evidence="2">The sequence shown here is derived from an EMBL/GenBank/DDBJ whole genome shotgun (WGS) entry which is preliminary data.</text>
</comment>
<reference evidence="2" key="1">
    <citation type="submission" date="2021-01" db="EMBL/GenBank/DDBJ databases">
        <title>Whole genome shotgun sequence of Rhizocola hellebori NBRC 109834.</title>
        <authorList>
            <person name="Komaki H."/>
            <person name="Tamura T."/>
        </authorList>
    </citation>
    <scope>NUCLEOTIDE SEQUENCE</scope>
    <source>
        <strain evidence="2">NBRC 109834</strain>
    </source>
</reference>
<dbReference type="InterPro" id="IPR039422">
    <property type="entry name" value="MarR/SlyA-like"/>
</dbReference>
<evidence type="ECO:0000259" key="1">
    <source>
        <dbReference type="PROSITE" id="PS50995"/>
    </source>
</evidence>
<evidence type="ECO:0000313" key="2">
    <source>
        <dbReference type="EMBL" id="GIH06189.1"/>
    </source>
</evidence>
<dbReference type="RefSeq" id="WP_203910011.1">
    <property type="nucleotide sequence ID" value="NZ_BONY01000025.1"/>
</dbReference>
<dbReference type="SUPFAM" id="SSF46785">
    <property type="entry name" value="Winged helix' DNA-binding domain"/>
    <property type="match status" value="1"/>
</dbReference>
<name>A0A8J3VGB7_9ACTN</name>
<dbReference type="AlphaFoldDB" id="A0A8J3VGB7"/>